<sequence>MEGQRQPTHSVMERLSWGSSSEAGKDEIVTTEDGLAGVIFMCNKETKKKCYLHGVFGLPQARQDLVEQVVPRMKLFLFEYESRTLSGIFEAISYGGIDLEPHAFVGHESVFPAQVYFREVTKCMPLLEREFKAAIHQNYYTPVKFNLDLSVDQVKKLIQLFQKVKLPGKGVHDVIGKKCSCVNGGGQKSWSNGMVAATEFGAHLDLSHINKGNDVGIDSLSTIIHGIQGPSASTLMGNLRNASQPFDYRVDSLAPRIQGLNSSYVNSSLPASSSFFDLGADFHSRSDSFNLGNLYPRAGGVTHYDSSQLDRHLSFADDFANEDKTFPHLFQNGAGIASQNRVVEGQSLASELHLNNHQGPDFLVGPRPHLINNESVEVRAWPLDNHYLKLSTASELRHPNSVAPYRSTESGERTIHQNDHPHVFPTNVDSTVLRCNLEAVQNVFAPEATRNSERNALSHNRELSTLRNSERNALSHNREPSTLDGNHNFHISDDYMLQRMYEELREKEELLRQLEKEDDLRNRSSGAPSNSGIHTRNIAPKAHFSRQASAGSDYRFRATESAKVGIKQKQSVWSRLSGLKVDEVDKNSLVKERSTSIEARASYALKGKELTSSPPSQSDIEAFADVAATEDACVDYTEDTFIINFKRRKGRAQTSNEQSSITEVPPVQASSQSEKDTDRSSSVISPNPPNCVPKRRKLIRPDIHDVSEGERLKVQ</sequence>
<keyword evidence="2" id="KW-1185">Reference proteome</keyword>
<evidence type="ECO:0000313" key="2">
    <source>
        <dbReference type="Proteomes" id="UP001162992"/>
    </source>
</evidence>
<gene>
    <name evidence="1" type="ORF">O6H91_11G062400</name>
</gene>
<dbReference type="Proteomes" id="UP001162992">
    <property type="component" value="Chromosome 11"/>
</dbReference>
<dbReference type="EMBL" id="CM055102">
    <property type="protein sequence ID" value="KAJ7538753.1"/>
    <property type="molecule type" value="Genomic_DNA"/>
</dbReference>
<proteinExistence type="predicted"/>
<evidence type="ECO:0000313" key="1">
    <source>
        <dbReference type="EMBL" id="KAJ7538753.1"/>
    </source>
</evidence>
<name>A0ACC2C9N5_DIPCM</name>
<protein>
    <submittedName>
        <fullName evidence="1">Uncharacterized protein</fullName>
    </submittedName>
</protein>
<comment type="caution">
    <text evidence="1">The sequence shown here is derived from an EMBL/GenBank/DDBJ whole genome shotgun (WGS) entry which is preliminary data.</text>
</comment>
<organism evidence="1 2">
    <name type="scientific">Diphasiastrum complanatum</name>
    <name type="common">Issler's clubmoss</name>
    <name type="synonym">Lycopodium complanatum</name>
    <dbReference type="NCBI Taxonomy" id="34168"/>
    <lineage>
        <taxon>Eukaryota</taxon>
        <taxon>Viridiplantae</taxon>
        <taxon>Streptophyta</taxon>
        <taxon>Embryophyta</taxon>
        <taxon>Tracheophyta</taxon>
        <taxon>Lycopodiopsida</taxon>
        <taxon>Lycopodiales</taxon>
        <taxon>Lycopodiaceae</taxon>
        <taxon>Lycopodioideae</taxon>
        <taxon>Diphasiastrum</taxon>
    </lineage>
</organism>
<reference evidence="2" key="1">
    <citation type="journal article" date="2024" name="Proc. Natl. Acad. Sci. U.S.A.">
        <title>Extraordinary preservation of gene collinearity over three hundred million years revealed in homosporous lycophytes.</title>
        <authorList>
            <person name="Li C."/>
            <person name="Wickell D."/>
            <person name="Kuo L.Y."/>
            <person name="Chen X."/>
            <person name="Nie B."/>
            <person name="Liao X."/>
            <person name="Peng D."/>
            <person name="Ji J."/>
            <person name="Jenkins J."/>
            <person name="Williams M."/>
            <person name="Shu S."/>
            <person name="Plott C."/>
            <person name="Barry K."/>
            <person name="Rajasekar S."/>
            <person name="Grimwood J."/>
            <person name="Han X."/>
            <person name="Sun S."/>
            <person name="Hou Z."/>
            <person name="He W."/>
            <person name="Dai G."/>
            <person name="Sun C."/>
            <person name="Schmutz J."/>
            <person name="Leebens-Mack J.H."/>
            <person name="Li F.W."/>
            <person name="Wang L."/>
        </authorList>
    </citation>
    <scope>NUCLEOTIDE SEQUENCE [LARGE SCALE GENOMIC DNA]</scope>
    <source>
        <strain evidence="2">cv. PW_Plant_1</strain>
    </source>
</reference>
<accession>A0ACC2C9N5</accession>